<dbReference type="EMBL" id="JAIGNU010000001">
    <property type="protein sequence ID" value="MBX7501360.1"/>
    <property type="molecule type" value="Genomic_DNA"/>
</dbReference>
<dbReference type="InterPro" id="IPR035901">
    <property type="entry name" value="GIY-YIG_endonuc_sf"/>
</dbReference>
<feature type="domain" description="GIY-YIG" evidence="1">
    <location>
        <begin position="82"/>
        <end position="181"/>
    </location>
</feature>
<dbReference type="RefSeq" id="WP_221602448.1">
    <property type="nucleotide sequence ID" value="NZ_JAIGNU010000001.1"/>
</dbReference>
<dbReference type="PROSITE" id="PS50164">
    <property type="entry name" value="GIY_YIG"/>
    <property type="match status" value="1"/>
</dbReference>
<protein>
    <submittedName>
        <fullName evidence="2">GIY-YIG nuclease family protein</fullName>
    </submittedName>
</protein>
<gene>
    <name evidence="2" type="ORF">K3181_07895</name>
</gene>
<evidence type="ECO:0000259" key="1">
    <source>
        <dbReference type="PROSITE" id="PS50164"/>
    </source>
</evidence>
<dbReference type="SUPFAM" id="SSF82771">
    <property type="entry name" value="GIY-YIG endonuclease"/>
    <property type="match status" value="1"/>
</dbReference>
<sequence length="282" mass="31688">MPSQSDAEGLFPAEPDADQDAISRDLDARVLLGTTEAPLDTVELRRGLRAFFDRRLSDWPDLFPDPPMAGGRRPKAITLGSVKWGVYAFFDYDDEPIYVGQTKERLSGRVSRHLTNQRTDAVAMSVLDPYEVRRIKVWPLPEYQDIVKRHQPDAWAAAKRHLDGLELHVFNLLISQSKFGAILNEKNPIPGELPHVPPMIDEPPIVSGTVAAERSHPDTRIARRAMIISRLAQVIAERELRTPGLRRTLATQADRLQWLARERYVALGGEGMIETGADEDSE</sequence>
<organism evidence="2 3">
    <name type="scientific">Qipengyuania mesophila</name>
    <dbReference type="NCBI Taxonomy" id="2867246"/>
    <lineage>
        <taxon>Bacteria</taxon>
        <taxon>Pseudomonadati</taxon>
        <taxon>Pseudomonadota</taxon>
        <taxon>Alphaproteobacteria</taxon>
        <taxon>Sphingomonadales</taxon>
        <taxon>Erythrobacteraceae</taxon>
        <taxon>Qipengyuania</taxon>
    </lineage>
</organism>
<dbReference type="Proteomes" id="UP000782554">
    <property type="component" value="Unassembled WGS sequence"/>
</dbReference>
<evidence type="ECO:0000313" key="3">
    <source>
        <dbReference type="Proteomes" id="UP000782554"/>
    </source>
</evidence>
<dbReference type="InterPro" id="IPR000305">
    <property type="entry name" value="GIY-YIG_endonuc"/>
</dbReference>
<evidence type="ECO:0000313" key="2">
    <source>
        <dbReference type="EMBL" id="MBX7501360.1"/>
    </source>
</evidence>
<comment type="caution">
    <text evidence="2">The sequence shown here is derived from an EMBL/GenBank/DDBJ whole genome shotgun (WGS) entry which is preliminary data.</text>
</comment>
<proteinExistence type="predicted"/>
<keyword evidence="3" id="KW-1185">Reference proteome</keyword>
<name>A0ABS7JUP5_9SPHN</name>
<accession>A0ABS7JUP5</accession>
<dbReference type="CDD" id="cd00719">
    <property type="entry name" value="GIY-YIG_SF"/>
    <property type="match status" value="1"/>
</dbReference>
<reference evidence="2 3" key="1">
    <citation type="submission" date="2021-08" db="EMBL/GenBank/DDBJ databases">
        <title>Comparative Genomics Analysis of the Genus Qipengyuania Reveals Extensive Genetic Diversity and Metabolic Versatility, Including the Description of Fifteen Novel Species.</title>
        <authorList>
            <person name="Liu Y."/>
        </authorList>
    </citation>
    <scope>NUCLEOTIDE SEQUENCE [LARGE SCALE GENOMIC DNA]</scope>
    <source>
        <strain evidence="2 3">YG27</strain>
    </source>
</reference>